<gene>
    <name evidence="1" type="ORF">C3F09_06875</name>
</gene>
<sequence>MRIHSGLVLLLLSLALLLAVAPVFGQGDFTAILTFDPYPSPYISDWENNPAIGQALITNGTSGTVSVRAFLTIIHDTRGKIASANSRVFEFPPGQVTSLTTRDLIDDQTIDYDHSIRDIAVRTGRLPEGKYRVCLRLETESGTLLLDNQCVEFTILYPDPPYLVFPADGESITNAYPIFQWTPVQVPVGFPVHYDLQIVELLESQTPAQALGANYPQYRNTDVTSTSLSYPVDALALQTGKTYAWQVQVLDDKGFPPSSNNGKSEIWTFRCAIDTTTPIEVRQLAGHVYDAESDLALGSARVVYRAVERKISEGDTTWVDRDDSLVCITDAAGYFKFDSATYQSYYSLSTSRPDYQPVRLAGQGYYLADNTTNLKIKLNFAPPGSRRLAGVLKDFFSNEPVPNAAVEYHVVEVQTVTDSAGNSFFRYVENPRKKLTAITDARGRFEFLQAADSSFFSLRAANPPAYLPAVDMGPDQRQVGDIEDYILLIKPNAGSITGTVRTIVGGKTIPVARAVVGLTRTAVVSVQTTLFGRTSVQTEVRIDSAHASAYSDTNGNFKIQRVSQEKPSTVDITYIQLPFVRIPIKIVTAFASYSYRITVNDKRYRPYLSPDSLVLAPGENTDSGEHLLTPRSGAIVGRVLCDTVGVEGATVYLYQTTYRPPSRNDMERAAGIGDAKGGLGATGAEGG</sequence>
<name>A0A855X3H6_9BACT</name>
<dbReference type="AlphaFoldDB" id="A0A855X3H6"/>
<dbReference type="EMBL" id="PQAP01000090">
    <property type="protein sequence ID" value="PWB72304.1"/>
    <property type="molecule type" value="Genomic_DNA"/>
</dbReference>
<reference evidence="1 2" key="1">
    <citation type="journal article" date="2018" name="ISME J.">
        <title>A methanotrophic archaeon couples anaerobic oxidation of methane to Fe(III) reduction.</title>
        <authorList>
            <person name="Cai C."/>
            <person name="Leu A.O."/>
            <person name="Xie G.J."/>
            <person name="Guo J."/>
            <person name="Feng Y."/>
            <person name="Zhao J.X."/>
            <person name="Tyson G.W."/>
            <person name="Yuan Z."/>
            <person name="Hu S."/>
        </authorList>
    </citation>
    <scope>NUCLEOTIDE SEQUENCE [LARGE SCALE GENOMIC DNA]</scope>
    <source>
        <strain evidence="1">FeB_12</strain>
    </source>
</reference>
<comment type="caution">
    <text evidence="1">The sequence shown here is derived from an EMBL/GenBank/DDBJ whole genome shotgun (WGS) entry which is preliminary data.</text>
</comment>
<evidence type="ECO:0000313" key="1">
    <source>
        <dbReference type="EMBL" id="PWB72304.1"/>
    </source>
</evidence>
<feature type="non-terminal residue" evidence="1">
    <location>
        <position position="687"/>
    </location>
</feature>
<evidence type="ECO:0000313" key="2">
    <source>
        <dbReference type="Proteomes" id="UP000250918"/>
    </source>
</evidence>
<dbReference type="Proteomes" id="UP000250918">
    <property type="component" value="Unassembled WGS sequence"/>
</dbReference>
<proteinExistence type="predicted"/>
<organism evidence="1 2">
    <name type="scientific">candidate division GN15 bacterium</name>
    <dbReference type="NCBI Taxonomy" id="2072418"/>
    <lineage>
        <taxon>Bacteria</taxon>
        <taxon>candidate division GN15</taxon>
    </lineage>
</organism>
<dbReference type="InterPro" id="IPR013783">
    <property type="entry name" value="Ig-like_fold"/>
</dbReference>
<dbReference type="Gene3D" id="2.60.40.10">
    <property type="entry name" value="Immunoglobulins"/>
    <property type="match status" value="1"/>
</dbReference>
<accession>A0A855X3H6</accession>
<protein>
    <submittedName>
        <fullName evidence="1">Uncharacterized protein</fullName>
    </submittedName>
</protein>